<dbReference type="EMBL" id="FQWZ01000003">
    <property type="protein sequence ID" value="SHG82729.1"/>
    <property type="molecule type" value="Genomic_DNA"/>
</dbReference>
<dbReference type="PANTHER" id="PTHR36451">
    <property type="entry name" value="PAPS-DEPENDENT SULFOTRANSFERASE STF3"/>
    <property type="match status" value="1"/>
</dbReference>
<dbReference type="GO" id="GO:0016740">
    <property type="term" value="F:transferase activity"/>
    <property type="evidence" value="ECO:0007669"/>
    <property type="project" value="UniProtKB-KW"/>
</dbReference>
<gene>
    <name evidence="1" type="ORF">SAMN04488068_1555</name>
</gene>
<dbReference type="SUPFAM" id="SSF52540">
    <property type="entry name" value="P-loop containing nucleoside triphosphate hydrolases"/>
    <property type="match status" value="1"/>
</dbReference>
<dbReference type="InterPro" id="IPR027417">
    <property type="entry name" value="P-loop_NTPase"/>
</dbReference>
<keyword evidence="2" id="KW-1185">Reference proteome</keyword>
<evidence type="ECO:0000313" key="2">
    <source>
        <dbReference type="Proteomes" id="UP000199758"/>
    </source>
</evidence>
<dbReference type="Gene3D" id="3.40.50.300">
    <property type="entry name" value="P-loop containing nucleotide triphosphate hydrolases"/>
    <property type="match status" value="1"/>
</dbReference>
<dbReference type="Proteomes" id="UP000199758">
    <property type="component" value="Unassembled WGS sequence"/>
</dbReference>
<proteinExistence type="predicted"/>
<protein>
    <submittedName>
        <fullName evidence="1">Sulfotransferase family protein</fullName>
    </submittedName>
</protein>
<dbReference type="RefSeq" id="WP_072896668.1">
    <property type="nucleotide sequence ID" value="NZ_FQWZ01000003.1"/>
</dbReference>
<sequence length="391" mass="44259">MTTPTAIGAFAVDALLAEARSSTGGLDDFGDARFMPALHRLCESLEREAKLSPTGVYLMRTKLISQLVNRLRLEDYFKQHPEIANEVIAAPVVIVGLPRTGTTKLHRLLSRDPRFHWMAWWESIYPVPFAGETLQQPSARIAQARSDVQAMTTAMPKLTAIHPMDADAADEEVMLMEHSFLSAFNAYADVPSYMQWMDAQDQRPAYAFLKRMLQFLQWQKRQRGITAERWVLKAPHHLLRMGVLLDEFPGARVIQTHRDPKSSIPSIASFIHALWCIYSDNASAAAAGREWNDLMRRALLHTMQIRDQRGAEAFCDVRFIDTVKRPMEVVSQVYAFLGQDLPPAIAETMRHWLVEDEKSHQGGHDYTAAQFGLSDAQIEQDFAAYIARHLG</sequence>
<dbReference type="Pfam" id="PF13469">
    <property type="entry name" value="Sulfotransfer_3"/>
    <property type="match status" value="1"/>
</dbReference>
<organism evidence="1 2">
    <name type="scientific">Hydrocarboniphaga daqingensis</name>
    <dbReference type="NCBI Taxonomy" id="490188"/>
    <lineage>
        <taxon>Bacteria</taxon>
        <taxon>Pseudomonadati</taxon>
        <taxon>Pseudomonadota</taxon>
        <taxon>Gammaproteobacteria</taxon>
        <taxon>Nevskiales</taxon>
        <taxon>Nevskiaceae</taxon>
        <taxon>Hydrocarboniphaga</taxon>
    </lineage>
</organism>
<evidence type="ECO:0000313" key="1">
    <source>
        <dbReference type="EMBL" id="SHG82729.1"/>
    </source>
</evidence>
<dbReference type="InterPro" id="IPR052736">
    <property type="entry name" value="Stf3_sulfotransferase"/>
</dbReference>
<accession>A0A1M5N0N1</accession>
<dbReference type="OrthoDB" id="9777890at2"/>
<dbReference type="AlphaFoldDB" id="A0A1M5N0N1"/>
<dbReference type="PANTHER" id="PTHR36451:SF1">
    <property type="entry name" value="OMEGA-HYDROXY-BETA-DIHYDROMENAQUINONE-9 SULFOTRANSFERASE STF3"/>
    <property type="match status" value="1"/>
</dbReference>
<dbReference type="STRING" id="490188.SAMN04488068_1555"/>
<name>A0A1M5N0N1_9GAMM</name>
<reference evidence="1 2" key="1">
    <citation type="submission" date="2016-11" db="EMBL/GenBank/DDBJ databases">
        <authorList>
            <person name="Jaros S."/>
            <person name="Januszkiewicz K."/>
            <person name="Wedrychowicz H."/>
        </authorList>
    </citation>
    <scope>NUCLEOTIDE SEQUENCE [LARGE SCALE GENOMIC DNA]</scope>
    <source>
        <strain evidence="1 2">CGMCC 1.7049</strain>
    </source>
</reference>
<keyword evidence="1" id="KW-0808">Transferase</keyword>